<protein>
    <submittedName>
        <fullName evidence="2">Uncharacterized protein</fullName>
    </submittedName>
</protein>
<evidence type="ECO:0000313" key="2">
    <source>
        <dbReference type="EMBL" id="KIQ20543.1"/>
    </source>
</evidence>
<feature type="region of interest" description="Disordered" evidence="1">
    <location>
        <begin position="95"/>
        <end position="117"/>
    </location>
</feature>
<comment type="caution">
    <text evidence="2">The sequence shown here is derived from an EMBL/GenBank/DDBJ whole genome shotgun (WGS) entry which is preliminary data.</text>
</comment>
<sequence>MADLAEELNIGLPWMRQSLAEKGCPKLVPDLRAGLLNLYGDDTAERWLAAYRKWREEEPARKAAKRADDESRARFAREAEMTRINIEQRLIAEGQAAQAQHEADEAAFNAEAAKGWK</sequence>
<dbReference type="RefSeq" id="WP_155403916.1">
    <property type="nucleotide sequence ID" value="NZ_JXQQ01000097.1"/>
</dbReference>
<dbReference type="Proteomes" id="UP000032067">
    <property type="component" value="Unassembled WGS sequence"/>
</dbReference>
<proteinExistence type="predicted"/>
<organism evidence="2 3">
    <name type="scientific">Variovorax paradoxus</name>
    <dbReference type="NCBI Taxonomy" id="34073"/>
    <lineage>
        <taxon>Bacteria</taxon>
        <taxon>Pseudomonadati</taxon>
        <taxon>Pseudomonadota</taxon>
        <taxon>Betaproteobacteria</taxon>
        <taxon>Burkholderiales</taxon>
        <taxon>Comamonadaceae</taxon>
        <taxon>Variovorax</taxon>
    </lineage>
</organism>
<evidence type="ECO:0000313" key="3">
    <source>
        <dbReference type="Proteomes" id="UP000032067"/>
    </source>
</evidence>
<evidence type="ECO:0000256" key="1">
    <source>
        <dbReference type="SAM" id="MobiDB-lite"/>
    </source>
</evidence>
<accession>A0A0D0KUU1</accession>
<dbReference type="OrthoDB" id="8859814at2"/>
<name>A0A0D0KUU1_VARPD</name>
<reference evidence="2 3" key="1">
    <citation type="submission" date="2014-12" db="EMBL/GenBank/DDBJ databases">
        <title>16Stimator: statistical estimation of ribosomal gene copy numbers from draft genome assemblies.</title>
        <authorList>
            <person name="Perisin M.A."/>
            <person name="Vetter M."/>
            <person name="Gilbert J.A."/>
            <person name="Bergelson J."/>
        </authorList>
    </citation>
    <scope>NUCLEOTIDE SEQUENCE [LARGE SCALE GENOMIC DNA]</scope>
    <source>
        <strain evidence="2 3">MEDvA23</strain>
    </source>
</reference>
<gene>
    <name evidence="2" type="ORF">RT97_28240</name>
</gene>
<dbReference type="EMBL" id="JXQQ01000097">
    <property type="protein sequence ID" value="KIQ20543.1"/>
    <property type="molecule type" value="Genomic_DNA"/>
</dbReference>
<dbReference type="AlphaFoldDB" id="A0A0D0KUU1"/>